<accession>A0A8D1G9F6</accession>
<dbReference type="InterPro" id="IPR027417">
    <property type="entry name" value="P-loop_NTPase"/>
</dbReference>
<reference evidence="5" key="1">
    <citation type="submission" date="2025-08" db="UniProtKB">
        <authorList>
            <consortium name="Ensembl"/>
        </authorList>
    </citation>
    <scope>IDENTIFICATION</scope>
</reference>
<dbReference type="InterPro" id="IPR006703">
    <property type="entry name" value="G_AIG1"/>
</dbReference>
<comment type="similarity">
    <text evidence="1">Belongs to the TRAFAC class TrmE-Era-EngA-EngB-Septin-like GTPase superfamily. AIG1/Toc34/Toc159-like paraseptin GTPase family. IAN subfamily.</text>
</comment>
<dbReference type="Proteomes" id="UP000694722">
    <property type="component" value="Unplaced"/>
</dbReference>
<organism evidence="5 6">
    <name type="scientific">Sus scrofa</name>
    <name type="common">Pig</name>
    <dbReference type="NCBI Taxonomy" id="9823"/>
    <lineage>
        <taxon>Eukaryota</taxon>
        <taxon>Metazoa</taxon>
        <taxon>Chordata</taxon>
        <taxon>Craniata</taxon>
        <taxon>Vertebrata</taxon>
        <taxon>Euteleostomi</taxon>
        <taxon>Mammalia</taxon>
        <taxon>Eutheria</taxon>
        <taxon>Laurasiatheria</taxon>
        <taxon>Artiodactyla</taxon>
        <taxon>Suina</taxon>
        <taxon>Suidae</taxon>
        <taxon>Sus</taxon>
    </lineage>
</organism>
<evidence type="ECO:0000256" key="3">
    <source>
        <dbReference type="ARBA" id="ARBA00023134"/>
    </source>
</evidence>
<sequence length="280" mass="30199">MVQRRGPLFTSLSTQAGLRGSSSFSFSFLEEMACYQSLGQTHHNKMEGLQKAGEDACATAGGEGSLNPGSSPLRIVLVGKSGSGKSATGNSILCQHVFKSNWGTQPVTRTCQGATGTWQGRSILVVDTPSIFEAKAQDQEMYEDIGDCYLLLAPGPHVLLLVTQLGRFTDQDALAVMRVKEVFGAGALRHTVILFTHREDLAGESLHDYVANTDNLRLRSLVQECGSRLPVCQFLMNRLADSLLSSEINILGLQRTCHLCGVTAPLPWTSALVQPPLLPP</sequence>
<evidence type="ECO:0000256" key="1">
    <source>
        <dbReference type="ARBA" id="ARBA00008535"/>
    </source>
</evidence>
<protein>
    <recommendedName>
        <fullName evidence="4">AIG1-type G domain-containing protein</fullName>
    </recommendedName>
</protein>
<dbReference type="Pfam" id="PF04548">
    <property type="entry name" value="AIG1"/>
    <property type="match status" value="1"/>
</dbReference>
<keyword evidence="2" id="KW-0547">Nucleotide-binding</keyword>
<dbReference type="GO" id="GO:0005525">
    <property type="term" value="F:GTP binding"/>
    <property type="evidence" value="ECO:0007669"/>
    <property type="project" value="UniProtKB-KW"/>
</dbReference>
<evidence type="ECO:0000259" key="4">
    <source>
        <dbReference type="PROSITE" id="PS51720"/>
    </source>
</evidence>
<dbReference type="CDD" id="cd01852">
    <property type="entry name" value="AIG1"/>
    <property type="match status" value="1"/>
</dbReference>
<evidence type="ECO:0000256" key="2">
    <source>
        <dbReference type="ARBA" id="ARBA00022741"/>
    </source>
</evidence>
<dbReference type="Ensembl" id="ENSSSCT00040104147.1">
    <property type="protein sequence ID" value="ENSSSCP00040047373.1"/>
    <property type="gene ID" value="ENSSSCG00040075163.1"/>
</dbReference>
<dbReference type="PANTHER" id="PTHR10903:SF69">
    <property type="entry name" value="GTPASE IMAP FAMILY MEMBER 5"/>
    <property type="match status" value="1"/>
</dbReference>
<evidence type="ECO:0000313" key="6">
    <source>
        <dbReference type="Proteomes" id="UP000694722"/>
    </source>
</evidence>
<dbReference type="SUPFAM" id="SSF52540">
    <property type="entry name" value="P-loop containing nucleoside triphosphate hydrolases"/>
    <property type="match status" value="1"/>
</dbReference>
<evidence type="ECO:0000313" key="5">
    <source>
        <dbReference type="Ensembl" id="ENSSSCP00040047373.1"/>
    </source>
</evidence>
<dbReference type="PROSITE" id="PS51720">
    <property type="entry name" value="G_AIG1"/>
    <property type="match status" value="1"/>
</dbReference>
<dbReference type="InterPro" id="IPR045058">
    <property type="entry name" value="GIMA/IAN/Toc"/>
</dbReference>
<dbReference type="PANTHER" id="PTHR10903">
    <property type="entry name" value="GTPASE, IMAP FAMILY MEMBER-RELATED"/>
    <property type="match status" value="1"/>
</dbReference>
<keyword evidence="3" id="KW-0342">GTP-binding</keyword>
<dbReference type="Gene3D" id="3.40.50.300">
    <property type="entry name" value="P-loop containing nucleotide triphosphate hydrolases"/>
    <property type="match status" value="1"/>
</dbReference>
<proteinExistence type="inferred from homology"/>
<dbReference type="FunFam" id="3.40.50.300:FF:000366">
    <property type="entry name" value="GTPase, IMAP family member 2"/>
    <property type="match status" value="1"/>
</dbReference>
<dbReference type="AlphaFoldDB" id="A0A8D1G9F6"/>
<name>A0A8D1G9F6_PIG</name>
<feature type="domain" description="AIG1-type G" evidence="4">
    <location>
        <begin position="70"/>
        <end position="277"/>
    </location>
</feature>